<dbReference type="InterPro" id="IPR001609">
    <property type="entry name" value="Myosin_head_motor_dom-like"/>
</dbReference>
<evidence type="ECO:0000256" key="2">
    <source>
        <dbReference type="ARBA" id="ARBA00022801"/>
    </source>
</evidence>
<comment type="caution">
    <text evidence="12">The sequence shown here is derived from an EMBL/GenBank/DDBJ whole genome shotgun (WGS) entry which is preliminary data.</text>
</comment>
<organism evidence="12 13">
    <name type="scientific">Intoshia linei</name>
    <dbReference type="NCBI Taxonomy" id="1819745"/>
    <lineage>
        <taxon>Eukaryota</taxon>
        <taxon>Metazoa</taxon>
        <taxon>Spiralia</taxon>
        <taxon>Lophotrochozoa</taxon>
        <taxon>Mesozoa</taxon>
        <taxon>Orthonectida</taxon>
        <taxon>Rhopaluridae</taxon>
        <taxon>Intoshia</taxon>
    </lineage>
</organism>
<evidence type="ECO:0000259" key="8">
    <source>
        <dbReference type="PROSITE" id="PS51192"/>
    </source>
</evidence>
<dbReference type="InterPro" id="IPR038718">
    <property type="entry name" value="SNF2-like_sf"/>
</dbReference>
<dbReference type="PANTHER" id="PTHR45626:SF50">
    <property type="entry name" value="TRANSCRIPTION TERMINATION FACTOR 2"/>
    <property type="match status" value="1"/>
</dbReference>
<keyword evidence="2" id="KW-0378">Hydrolase</keyword>
<evidence type="ECO:0000256" key="4">
    <source>
        <dbReference type="ARBA" id="ARBA00023123"/>
    </source>
</evidence>
<evidence type="ECO:0000256" key="7">
    <source>
        <dbReference type="SAM" id="MobiDB-lite"/>
    </source>
</evidence>
<dbReference type="Gene3D" id="1.20.58.530">
    <property type="match status" value="1"/>
</dbReference>
<dbReference type="InterPro" id="IPR050628">
    <property type="entry name" value="SNF2_RAD54_helicase_TF"/>
</dbReference>
<dbReference type="Pfam" id="PF06017">
    <property type="entry name" value="Myosin_TH1"/>
    <property type="match status" value="1"/>
</dbReference>
<dbReference type="Proteomes" id="UP000078046">
    <property type="component" value="Unassembled WGS sequence"/>
</dbReference>
<protein>
    <submittedName>
        <fullName evidence="12">Uncharacterized protein</fullName>
    </submittedName>
</protein>
<feature type="domain" description="Myosin motor" evidence="10">
    <location>
        <begin position="886"/>
        <end position="1568"/>
    </location>
</feature>
<dbReference type="PANTHER" id="PTHR45626">
    <property type="entry name" value="TRANSCRIPTION TERMINATION FACTOR 2-RELATED"/>
    <property type="match status" value="1"/>
</dbReference>
<dbReference type="GO" id="GO:0005524">
    <property type="term" value="F:ATP binding"/>
    <property type="evidence" value="ECO:0007669"/>
    <property type="project" value="UniProtKB-UniRule"/>
</dbReference>
<feature type="domain" description="Helicase ATP-binding" evidence="8">
    <location>
        <begin position="370"/>
        <end position="569"/>
    </location>
</feature>
<evidence type="ECO:0000256" key="1">
    <source>
        <dbReference type="ARBA" id="ARBA00022741"/>
    </source>
</evidence>
<feature type="domain" description="TH1" evidence="11">
    <location>
        <begin position="1683"/>
        <end position="1864"/>
    </location>
</feature>
<proteinExistence type="inferred from homology"/>
<dbReference type="PROSITE" id="PS00675">
    <property type="entry name" value="SIGMA54_INTERACT_1"/>
    <property type="match status" value="1"/>
</dbReference>
<feature type="compositionally biased region" description="Basic and acidic residues" evidence="7">
    <location>
        <begin position="15"/>
        <end position="37"/>
    </location>
</feature>
<comment type="similarity">
    <text evidence="6">Belongs to the TRAFAC class myosin-kinesin ATPase superfamily. Myosin family.</text>
</comment>
<dbReference type="InterPro" id="IPR025662">
    <property type="entry name" value="Sigma_54_int_dom_ATP-bd_1"/>
</dbReference>
<evidence type="ECO:0000259" key="9">
    <source>
        <dbReference type="PROSITE" id="PS51194"/>
    </source>
</evidence>
<dbReference type="PROSITE" id="PS51456">
    <property type="entry name" value="MYOSIN_MOTOR"/>
    <property type="match status" value="1"/>
</dbReference>
<dbReference type="Gene3D" id="3.40.50.10810">
    <property type="entry name" value="Tandem AAA-ATPase domain"/>
    <property type="match status" value="1"/>
</dbReference>
<evidence type="ECO:0000259" key="10">
    <source>
        <dbReference type="PROSITE" id="PS51456"/>
    </source>
</evidence>
<dbReference type="InterPro" id="IPR001650">
    <property type="entry name" value="Helicase_C-like"/>
</dbReference>
<sequence length="1864" mass="216226">MERINANEKCSQKIKLEPDIKLEKSKNTENQHRENENAPKQLNLPTKESIPSIKIKIISENEINIKNDNQYQRKLLKVNEPLEKPNMFWEGVNMIKNYLNVFKGTNLKNELNKDDYIKSRSLSENEISESDSDSNSDLEIIKINKKSASLNCKPELMKNVNNDDSLIQNKDLISCKLSINEKSANDFVVPKPKTEIIQNKRDYNFPDNQKACKIIMNEIIIQKLKMESLFNSNVVLNLPDKGEKIKQSIFVLKEKEKFLKVHINKLPEDMPSVDSLENEFSRLSVSKIQSSQTLHKLKPSIFQQDKNVYYGGRMNQDRKDEANLVTNDALEYLHSQLAEMPPKTKETQKPEFIITELMSHQKQALTWLLWREKSHPKGGILADDMGLGKTLQMISLIIIKKPKRMIHPVQLDYGKKLVDSNCTLIVCPASILMQWSNEFKKHVDLKLKIMHHHGPNREKNAFVIASYDVVITTYGIVSSEINLSKKLPKKEYYIPVNDALEDIQSNGPIGRINWKRIILDEGHIIRNPSTIKARTCCRLFSKYRWILTGTPVQNKLLDVYSLLRFLRCRPFDEYNLWKKQIESYSEKCKERLSILMSSILLRRMKTDKLSNGNPLIILPEKKIMDHRIDLSRYEQDFYTAYETKAKHKFKLFLGHNISMSNVLIMILRLRQICTNINLMKKKSTEPDSDTLESTIDDLVDKISSVNINDKEKEKENEYPIEEIPSDFVSTKMKMIYNDIQKVRSESKNIKCIIVSQWTSFLDLMCVYLDKKDVGYQFISGKVTFQDRFEISRNFNQDKDGPPILLLSLLAGGVGLNLVGGNHLYLTDVHWNPAHEMQAFDRIYRIGQKRNMKTIKSRNKLDCKGMKSMSDSDNLKIEPINKTYAGLNNMIHFDGDEFDEDEMKEILKSRYQQDIMYTFLGDTLISINPYTEMNIYNASYVKKYKTIDWTKKNIKTVAHPFAIANRVLKPIKHKGISRNKSIIITGESGSGKTEMTKILMKYLMLSASTNKLHKISNDIISSSNMILEAMGNSRTINNTNSSRFGKRIKILLDINSKPCAIKMDTFLFEKSRASSVLLSQRNFHIFYRFIHGCKKIELESMALKKDVRSYKILKTQYDLEFEPFVKGETEQFTKIICFLKTIVTHPDDVDSFKNILAALIHFGNIMLGSRNMSMSQESMDGFSIFCNLMKINIDDAKTAIYTKNIRTVSSSVRVDYTNEQTIHIKIGIIMKIYYRLFKWVVSLVNKKLDEYNEEIGEDFTTIDILDIYGFENNMVNEFEQLCINYCNEKLHYLTIGSILISEQNLMSSEYADYVEIPYKINDVVIKMIESNYTSIFSSIEDCCVSPIPKSSNVTRSKANKSIKLKFTQFSIIHYADIVTYDSSNFIQHNVDIFHFDFKEMLYKSECSLIRHLFKDGQAQKDVTKRKATLAIRYKQSLIKIINELSDNTETFNINCLKPNLKMLPHCFEDKQVSKQIKYLGLAECYKVRKSGYSSHVPYSTFLDRYIITCPKLWPQCKDDLTDQKKVEMIINSAKLNASDQSCFGFGKTTLFMHSKVDMNIFENLMEKHKPKAIAIIQNVLRGHINRRKKKIIESVDEIRIFLKHYLLIKFLREIESNNQFTNPSIVLGKHCKNWPKCSKSILDAKLVFSNIYGHSRSNQILNENDEYKEESVKLLVICTYYFGSNRHFTDDTRNWKGDYLTMTLKGDDLQMYNDKLKKIFAKSPKASVLFSSFIIKMNSRGINKRRAFLLTSDNIYIMDSKKKFETNSIIDIHKIESVNISKDVGDQLILIKLSSGPFLMGIIDRDSDGVAELFSRLYLHAQYHLNTGLEFDICEQLKIVRNNKTIPIITKETNETPLFFKKKKH</sequence>
<dbReference type="Pfam" id="PF00063">
    <property type="entry name" value="Myosin_head"/>
    <property type="match status" value="1"/>
</dbReference>
<reference evidence="12 13" key="1">
    <citation type="submission" date="2016-04" db="EMBL/GenBank/DDBJ databases">
        <title>The genome of Intoshia linei affirms orthonectids as highly simplified spiralians.</title>
        <authorList>
            <person name="Mikhailov K.V."/>
            <person name="Slusarev G.S."/>
            <person name="Nikitin M.A."/>
            <person name="Logacheva M.D."/>
            <person name="Penin A."/>
            <person name="Aleoshin V."/>
            <person name="Panchin Y.V."/>
        </authorList>
    </citation>
    <scope>NUCLEOTIDE SEQUENCE [LARGE SCALE GENOMIC DNA]</scope>
    <source>
        <strain evidence="12">Intl2013</strain>
        <tissue evidence="12">Whole animal</tissue>
    </source>
</reference>
<dbReference type="Gene3D" id="1.10.10.820">
    <property type="match status" value="1"/>
</dbReference>
<dbReference type="InterPro" id="IPR010926">
    <property type="entry name" value="Myosin_TH1"/>
</dbReference>
<comment type="caution">
    <text evidence="6">Lacks conserved residue(s) required for the propagation of feature annotation.</text>
</comment>
<dbReference type="PROSITE" id="PS51192">
    <property type="entry name" value="HELICASE_ATP_BIND_1"/>
    <property type="match status" value="1"/>
</dbReference>
<dbReference type="PROSITE" id="PS51757">
    <property type="entry name" value="TH1"/>
    <property type="match status" value="1"/>
</dbReference>
<keyword evidence="3 6" id="KW-0067">ATP-binding</keyword>
<evidence type="ECO:0000313" key="13">
    <source>
        <dbReference type="Proteomes" id="UP000078046"/>
    </source>
</evidence>
<dbReference type="SMART" id="SM00242">
    <property type="entry name" value="MYSc"/>
    <property type="match status" value="1"/>
</dbReference>
<dbReference type="GO" id="GO:0003779">
    <property type="term" value="F:actin binding"/>
    <property type="evidence" value="ECO:0007669"/>
    <property type="project" value="UniProtKB-KW"/>
</dbReference>
<evidence type="ECO:0000313" key="12">
    <source>
        <dbReference type="EMBL" id="OAF69327.1"/>
    </source>
</evidence>
<dbReference type="InterPro" id="IPR027417">
    <property type="entry name" value="P-loop_NTPase"/>
</dbReference>
<keyword evidence="13" id="KW-1185">Reference proteome</keyword>
<evidence type="ECO:0000256" key="3">
    <source>
        <dbReference type="ARBA" id="ARBA00022840"/>
    </source>
</evidence>
<dbReference type="GO" id="GO:0005634">
    <property type="term" value="C:nucleus"/>
    <property type="evidence" value="ECO:0007669"/>
    <property type="project" value="TreeGrafter"/>
</dbReference>
<keyword evidence="4 6" id="KW-0518">Myosin</keyword>
<dbReference type="SMART" id="SM00490">
    <property type="entry name" value="HELICc"/>
    <property type="match status" value="1"/>
</dbReference>
<feature type="non-terminal residue" evidence="12">
    <location>
        <position position="1864"/>
    </location>
</feature>
<feature type="domain" description="Helicase C-terminal" evidence="9">
    <location>
        <begin position="734"/>
        <end position="887"/>
    </location>
</feature>
<dbReference type="CDD" id="cd00124">
    <property type="entry name" value="MYSc"/>
    <property type="match status" value="1"/>
</dbReference>
<keyword evidence="5 6" id="KW-0505">Motor protein</keyword>
<name>A0A177B4V7_9BILA</name>
<dbReference type="CDD" id="cd18793">
    <property type="entry name" value="SF2_C_SNF"/>
    <property type="match status" value="1"/>
</dbReference>
<dbReference type="GO" id="GO:0006281">
    <property type="term" value="P:DNA repair"/>
    <property type="evidence" value="ECO:0007669"/>
    <property type="project" value="TreeGrafter"/>
</dbReference>
<dbReference type="Pfam" id="PF00271">
    <property type="entry name" value="Helicase_C"/>
    <property type="match status" value="1"/>
</dbReference>
<dbReference type="GO" id="GO:0003774">
    <property type="term" value="F:cytoskeletal motor activity"/>
    <property type="evidence" value="ECO:0007669"/>
    <property type="project" value="UniProtKB-UniRule"/>
</dbReference>
<dbReference type="Gene3D" id="1.20.120.850">
    <property type="entry name" value="SWI2/SNF2 ATPases, N-terminal domain"/>
    <property type="match status" value="1"/>
</dbReference>
<evidence type="ECO:0000256" key="6">
    <source>
        <dbReference type="PROSITE-ProRule" id="PRU00782"/>
    </source>
</evidence>
<dbReference type="PRINTS" id="PR00193">
    <property type="entry name" value="MYOSINHEAVY"/>
</dbReference>
<dbReference type="PROSITE" id="PS51194">
    <property type="entry name" value="HELICASE_CTER"/>
    <property type="match status" value="1"/>
</dbReference>
<dbReference type="Gene3D" id="3.40.50.300">
    <property type="entry name" value="P-loop containing nucleotide triphosphate hydrolases"/>
    <property type="match status" value="1"/>
</dbReference>
<gene>
    <name evidence="12" type="ORF">A3Q56_02940</name>
</gene>
<dbReference type="Gene3D" id="3.40.850.10">
    <property type="entry name" value="Kinesin motor domain"/>
    <property type="match status" value="1"/>
</dbReference>
<dbReference type="InterPro" id="IPR036961">
    <property type="entry name" value="Kinesin_motor_dom_sf"/>
</dbReference>
<dbReference type="GO" id="GO:0016459">
    <property type="term" value="C:myosin complex"/>
    <property type="evidence" value="ECO:0007669"/>
    <property type="project" value="UniProtKB-KW"/>
</dbReference>
<dbReference type="GO" id="GO:0008094">
    <property type="term" value="F:ATP-dependent activity, acting on DNA"/>
    <property type="evidence" value="ECO:0007669"/>
    <property type="project" value="TreeGrafter"/>
</dbReference>
<keyword evidence="6" id="KW-0009">Actin-binding</keyword>
<dbReference type="InterPro" id="IPR000330">
    <property type="entry name" value="SNF2_N"/>
</dbReference>
<dbReference type="InterPro" id="IPR014001">
    <property type="entry name" value="Helicase_ATP-bd"/>
</dbReference>
<dbReference type="SUPFAM" id="SSF52540">
    <property type="entry name" value="P-loop containing nucleoside triphosphate hydrolases"/>
    <property type="match status" value="3"/>
</dbReference>
<accession>A0A177B4V7</accession>
<dbReference type="Gene3D" id="1.20.5.4820">
    <property type="match status" value="1"/>
</dbReference>
<dbReference type="InterPro" id="IPR049730">
    <property type="entry name" value="SNF2/RAD54-like_C"/>
</dbReference>
<dbReference type="OrthoDB" id="423559at2759"/>
<evidence type="ECO:0000259" key="11">
    <source>
        <dbReference type="PROSITE" id="PS51757"/>
    </source>
</evidence>
<feature type="binding site" evidence="6">
    <location>
        <begin position="985"/>
        <end position="992"/>
    </location>
    <ligand>
        <name>ATP</name>
        <dbReference type="ChEBI" id="CHEBI:30616"/>
    </ligand>
</feature>
<evidence type="ECO:0000256" key="5">
    <source>
        <dbReference type="ARBA" id="ARBA00023175"/>
    </source>
</evidence>
<feature type="region of interest" description="Disordered" evidence="7">
    <location>
        <begin position="15"/>
        <end position="43"/>
    </location>
</feature>
<dbReference type="Pfam" id="PF00176">
    <property type="entry name" value="SNF2-rel_dom"/>
    <property type="match status" value="1"/>
</dbReference>
<dbReference type="GO" id="GO:0016787">
    <property type="term" value="F:hydrolase activity"/>
    <property type="evidence" value="ECO:0007669"/>
    <property type="project" value="UniProtKB-KW"/>
</dbReference>
<keyword evidence="1 6" id="KW-0547">Nucleotide-binding</keyword>
<dbReference type="Gene3D" id="1.20.120.720">
    <property type="entry name" value="Myosin VI head, motor domain, U50 subdomain"/>
    <property type="match status" value="1"/>
</dbReference>
<dbReference type="EMBL" id="LWCA01000299">
    <property type="protein sequence ID" value="OAF69327.1"/>
    <property type="molecule type" value="Genomic_DNA"/>
</dbReference>
<dbReference type="SMART" id="SM00487">
    <property type="entry name" value="DEXDc"/>
    <property type="match status" value="1"/>
</dbReference>
<dbReference type="PROSITE" id="PS50096">
    <property type="entry name" value="IQ"/>
    <property type="match status" value="1"/>
</dbReference>